<dbReference type="PROSITE" id="PS50002">
    <property type="entry name" value="SH3"/>
    <property type="match status" value="1"/>
</dbReference>
<dbReference type="InterPro" id="IPR008145">
    <property type="entry name" value="GK/Ca_channel_bsu"/>
</dbReference>
<dbReference type="Pfam" id="PF00595">
    <property type="entry name" value="PDZ"/>
    <property type="match status" value="1"/>
</dbReference>
<dbReference type="GO" id="GO:0030054">
    <property type="term" value="C:cell junction"/>
    <property type="evidence" value="ECO:0007669"/>
    <property type="project" value="UniProtKB-ARBA"/>
</dbReference>
<dbReference type="SMART" id="SM00072">
    <property type="entry name" value="GuKc"/>
    <property type="match status" value="1"/>
</dbReference>
<feature type="domain" description="L27" evidence="7">
    <location>
        <begin position="109"/>
        <end position="165"/>
    </location>
</feature>
<evidence type="ECO:0008006" key="10">
    <source>
        <dbReference type="Google" id="ProtNLM"/>
    </source>
</evidence>
<reference evidence="8" key="1">
    <citation type="submission" date="2015-12" db="EMBL/GenBank/DDBJ databases">
        <title>De novo transcriptome assembly of four potential Pierce s Disease insect vectors from Arizona vineyards.</title>
        <authorList>
            <person name="Tassone E.E."/>
        </authorList>
    </citation>
    <scope>NUCLEOTIDE SEQUENCE</scope>
</reference>
<dbReference type="InterPro" id="IPR027417">
    <property type="entry name" value="P-loop_NTPase"/>
</dbReference>
<dbReference type="SMART" id="SM00326">
    <property type="entry name" value="SH3"/>
    <property type="match status" value="1"/>
</dbReference>
<dbReference type="SUPFAM" id="SSF52540">
    <property type="entry name" value="P-loop containing nucleoside triphosphate hydrolases"/>
    <property type="match status" value="1"/>
</dbReference>
<feature type="domain" description="Guanylate kinase-like" evidence="5">
    <location>
        <begin position="405"/>
        <end position="618"/>
    </location>
</feature>
<dbReference type="Pfam" id="PF00625">
    <property type="entry name" value="Guanylate_kin"/>
    <property type="match status" value="1"/>
</dbReference>
<dbReference type="Gene3D" id="2.30.42.10">
    <property type="match status" value="1"/>
</dbReference>
<gene>
    <name evidence="8" type="ORF">g.36216</name>
    <name evidence="9" type="ORF">g.36220</name>
</gene>
<evidence type="ECO:0000259" key="7">
    <source>
        <dbReference type="PROSITE" id="PS51022"/>
    </source>
</evidence>
<dbReference type="EMBL" id="GEDC01016140">
    <property type="protein sequence ID" value="JAS21158.1"/>
    <property type="molecule type" value="Transcribed_RNA"/>
</dbReference>
<sequence>SGSQAQVGVYWYVVFVNVNSFCEMVLFGKKSRNDTRALLASSDTIPLSNLSKSTDNDAFQHIRDNMEDLNGTGAKDTDLLFLKSLLDSSIMMSLVQVQDHFEVPKKVAPDPIGTGNTRLVSDLTRTCYTSNSEEAKELARILTKPHFKALVESHDSIAGKSYLIWESEPSVPLVNLDLNGQADMNSQAFKVIGLRKVPHEPLGLTVEEDENGNLIVARILAGGTIDKQGLLQKGDVILEVNSKPISNPEELMHFIGLLSEKDSVTLKIAPSNEVALPTKQHQCYMRTLFDYDPNEDSLLPCKEIGLPFKNGEVLQIVNQKDPNWWQAKKVGSNGPAGLIPSQELEERRKAFVKPEADYVHKISICGTRISKKKKKKMYESKSNEEFDKAELLLYEEVTRMPPFKRRTLALIGTHGVGRRTLKNRLINSDPDKFGAVIPITSRPQRELEENGKNYWFSDRETMEQEIREHKFLEYGEHNGHLYGTSLETIRDVIHEGKMCVLDCSPTALKMLHNSSEFMPYVIFVAAPGMELLKQMYNFSRSTGTSSRNLTFDRQSSIRYSSRRARTLESLASLYEDDDLCRTVEDSSTLQRAYEKYIDLIIVNEDFDETFRKVVEALDTLSTEHQWVPVNWVY</sequence>
<accession>A0A1B6C2A1</accession>
<protein>
    <recommendedName>
        <fullName evidence="10">MAGUK p55 subfamily member 6</fullName>
    </recommendedName>
</protein>
<evidence type="ECO:0000259" key="4">
    <source>
        <dbReference type="PROSITE" id="PS50002"/>
    </source>
</evidence>
<comment type="similarity">
    <text evidence="1">Belongs to the MAGUK family.</text>
</comment>
<dbReference type="Pfam" id="PF07653">
    <property type="entry name" value="SH3_2"/>
    <property type="match status" value="1"/>
</dbReference>
<dbReference type="SUPFAM" id="SSF50044">
    <property type="entry name" value="SH3-domain"/>
    <property type="match status" value="1"/>
</dbReference>
<dbReference type="InterPro" id="IPR001452">
    <property type="entry name" value="SH3_domain"/>
</dbReference>
<dbReference type="InterPro" id="IPR036034">
    <property type="entry name" value="PDZ_sf"/>
</dbReference>
<feature type="domain" description="SH3" evidence="4">
    <location>
        <begin position="280"/>
        <end position="349"/>
    </location>
</feature>
<evidence type="ECO:0000256" key="1">
    <source>
        <dbReference type="ARBA" id="ARBA00007014"/>
    </source>
</evidence>
<dbReference type="FunFam" id="3.30.63.10:FF:000002">
    <property type="entry name" value="Guanylate kinase 1"/>
    <property type="match status" value="1"/>
</dbReference>
<feature type="non-terminal residue" evidence="8">
    <location>
        <position position="1"/>
    </location>
</feature>
<dbReference type="PANTHER" id="PTHR23122">
    <property type="entry name" value="MEMBRANE-ASSOCIATED GUANYLATE KINASE MAGUK"/>
    <property type="match status" value="1"/>
</dbReference>
<dbReference type="PROSITE" id="PS50052">
    <property type="entry name" value="GUANYLATE_KINASE_2"/>
    <property type="match status" value="1"/>
</dbReference>
<dbReference type="InterPro" id="IPR004172">
    <property type="entry name" value="L27_dom"/>
</dbReference>
<evidence type="ECO:0000259" key="6">
    <source>
        <dbReference type="PROSITE" id="PS50106"/>
    </source>
</evidence>
<dbReference type="AlphaFoldDB" id="A0A1B6C2A1"/>
<dbReference type="SMART" id="SM00569">
    <property type="entry name" value="L27"/>
    <property type="match status" value="2"/>
</dbReference>
<dbReference type="Pfam" id="PF02828">
    <property type="entry name" value="L27"/>
    <property type="match status" value="1"/>
</dbReference>
<feature type="domain" description="PDZ" evidence="6">
    <location>
        <begin position="191"/>
        <end position="272"/>
    </location>
</feature>
<dbReference type="Gene3D" id="2.30.30.40">
    <property type="entry name" value="SH3 Domains"/>
    <property type="match status" value="1"/>
</dbReference>
<proteinExistence type="inferred from homology"/>
<organism evidence="8">
    <name type="scientific">Clastoptera arizonana</name>
    <name type="common">Arizona spittle bug</name>
    <dbReference type="NCBI Taxonomy" id="38151"/>
    <lineage>
        <taxon>Eukaryota</taxon>
        <taxon>Metazoa</taxon>
        <taxon>Ecdysozoa</taxon>
        <taxon>Arthropoda</taxon>
        <taxon>Hexapoda</taxon>
        <taxon>Insecta</taxon>
        <taxon>Pterygota</taxon>
        <taxon>Neoptera</taxon>
        <taxon>Paraneoptera</taxon>
        <taxon>Hemiptera</taxon>
        <taxon>Auchenorrhyncha</taxon>
        <taxon>Cercopoidea</taxon>
        <taxon>Clastopteridae</taxon>
        <taxon>Clastoptera</taxon>
    </lineage>
</organism>
<dbReference type="Gene3D" id="1.10.287.650">
    <property type="entry name" value="L27 domain"/>
    <property type="match status" value="1"/>
</dbReference>
<evidence type="ECO:0000256" key="2">
    <source>
        <dbReference type="ARBA" id="ARBA00022443"/>
    </source>
</evidence>
<dbReference type="SUPFAM" id="SSF101288">
    <property type="entry name" value="L27 domain"/>
    <property type="match status" value="1"/>
</dbReference>
<dbReference type="InterPro" id="IPR050716">
    <property type="entry name" value="MAGUK"/>
</dbReference>
<keyword evidence="2 3" id="KW-0728">SH3 domain</keyword>
<dbReference type="PROSITE" id="PS50106">
    <property type="entry name" value="PDZ"/>
    <property type="match status" value="1"/>
</dbReference>
<evidence type="ECO:0000259" key="5">
    <source>
        <dbReference type="PROSITE" id="PS50052"/>
    </source>
</evidence>
<name>A0A1B6C2A1_9HEMI</name>
<dbReference type="FunFam" id="2.30.30.40:FF:000069">
    <property type="entry name" value="MAGUK p55 subfamily member 6"/>
    <property type="match status" value="1"/>
</dbReference>
<dbReference type="EMBL" id="GEDC01029919">
    <property type="protein sequence ID" value="JAS07379.1"/>
    <property type="molecule type" value="Transcribed_RNA"/>
</dbReference>
<dbReference type="SUPFAM" id="SSF50156">
    <property type="entry name" value="PDZ domain-like"/>
    <property type="match status" value="1"/>
</dbReference>
<dbReference type="SMART" id="SM00228">
    <property type="entry name" value="PDZ"/>
    <property type="match status" value="1"/>
</dbReference>
<evidence type="ECO:0000256" key="3">
    <source>
        <dbReference type="PROSITE-ProRule" id="PRU00192"/>
    </source>
</evidence>
<dbReference type="InterPro" id="IPR036028">
    <property type="entry name" value="SH3-like_dom_sf"/>
</dbReference>
<evidence type="ECO:0000313" key="9">
    <source>
        <dbReference type="EMBL" id="JAS21158.1"/>
    </source>
</evidence>
<dbReference type="CDD" id="cd11862">
    <property type="entry name" value="SH3_MPP"/>
    <property type="match status" value="1"/>
</dbReference>
<dbReference type="InterPro" id="IPR036892">
    <property type="entry name" value="L27_dom_sf"/>
</dbReference>
<evidence type="ECO:0000313" key="8">
    <source>
        <dbReference type="EMBL" id="JAS07379.1"/>
    </source>
</evidence>
<dbReference type="PROSITE" id="PS51022">
    <property type="entry name" value="L27"/>
    <property type="match status" value="1"/>
</dbReference>
<dbReference type="InterPro" id="IPR008144">
    <property type="entry name" value="Guanylate_kin-like_dom"/>
</dbReference>
<dbReference type="InterPro" id="IPR001478">
    <property type="entry name" value="PDZ"/>
</dbReference>
<dbReference type="InterPro" id="IPR014775">
    <property type="entry name" value="L27_C"/>
</dbReference>
<dbReference type="Gene3D" id="3.40.50.300">
    <property type="entry name" value="P-loop containing nucleotide triphosphate hydrolases"/>
    <property type="match status" value="1"/>
</dbReference>